<comment type="caution">
    <text evidence="1">The sequence shown here is derived from an EMBL/GenBank/DDBJ whole genome shotgun (WGS) entry which is preliminary data.</text>
</comment>
<organism evidence="1 2">
    <name type="scientific">Phanerochaete sordida</name>
    <dbReference type="NCBI Taxonomy" id="48140"/>
    <lineage>
        <taxon>Eukaryota</taxon>
        <taxon>Fungi</taxon>
        <taxon>Dikarya</taxon>
        <taxon>Basidiomycota</taxon>
        <taxon>Agaricomycotina</taxon>
        <taxon>Agaricomycetes</taxon>
        <taxon>Polyporales</taxon>
        <taxon>Phanerochaetaceae</taxon>
        <taxon>Phanerochaete</taxon>
    </lineage>
</organism>
<keyword evidence="2" id="KW-1185">Reference proteome</keyword>
<gene>
    <name evidence="1" type="ORF">PsYK624_140980</name>
</gene>
<dbReference type="AlphaFoldDB" id="A0A9P3GNB0"/>
<accession>A0A9P3GNB0</accession>
<dbReference type="EMBL" id="BPQB01000078">
    <property type="protein sequence ID" value="GJE97876.1"/>
    <property type="molecule type" value="Genomic_DNA"/>
</dbReference>
<reference evidence="1 2" key="1">
    <citation type="submission" date="2021-08" db="EMBL/GenBank/DDBJ databases">
        <title>Draft Genome Sequence of Phanerochaete sordida strain YK-624.</title>
        <authorList>
            <person name="Mori T."/>
            <person name="Dohra H."/>
            <person name="Suzuki T."/>
            <person name="Kawagishi H."/>
            <person name="Hirai H."/>
        </authorList>
    </citation>
    <scope>NUCLEOTIDE SEQUENCE [LARGE SCALE GENOMIC DNA]</scope>
    <source>
        <strain evidence="1 2">YK-624</strain>
    </source>
</reference>
<dbReference type="Proteomes" id="UP000703269">
    <property type="component" value="Unassembled WGS sequence"/>
</dbReference>
<proteinExistence type="predicted"/>
<evidence type="ECO:0000313" key="1">
    <source>
        <dbReference type="EMBL" id="GJE97876.1"/>
    </source>
</evidence>
<name>A0A9P3GNB0_9APHY</name>
<evidence type="ECO:0000313" key="2">
    <source>
        <dbReference type="Proteomes" id="UP000703269"/>
    </source>
</evidence>
<sequence>MSEQRCCVRVREHMIAWRRGSHAAGRDARGALGRKSISHCASAASQQTATMPRDTGTPPRGFVLCTGSSFLSVIQLGDSSSPYDRFQASGDACFCSFSLLTRRTMGRHGELPLDPDVKITTTPNGWHPRSWRV</sequence>
<protein>
    <submittedName>
        <fullName evidence="1">Uncharacterized protein</fullName>
    </submittedName>
</protein>